<sequence length="171" mass="19038">MSAVSLGAIRLQPCAWPRSHISARSSEGKRRFYLSNNYTPCAPRLLVGKGVNLTGVSAALRAADGQTVGKQRRKNAEIHNVRAERRITGSESASVSRWTLSVQRLESDPAVTLREFMPTRDRSAIHNRLLSREREKRRRLTVRPPHGRRTGGQVMRAEAAVAEESPPVVHV</sequence>
<accession>A0A834F6X8</accession>
<name>A0A834F6X8_ORYME</name>
<protein>
    <submittedName>
        <fullName evidence="1">Uncharacterized protein</fullName>
    </submittedName>
</protein>
<dbReference type="EMBL" id="WKFB01000312">
    <property type="protein sequence ID" value="KAF6727130.1"/>
    <property type="molecule type" value="Genomic_DNA"/>
</dbReference>
<dbReference type="Proteomes" id="UP000646548">
    <property type="component" value="Unassembled WGS sequence"/>
</dbReference>
<comment type="caution">
    <text evidence="1">The sequence shown here is derived from an EMBL/GenBank/DDBJ whole genome shotgun (WGS) entry which is preliminary data.</text>
</comment>
<reference evidence="1" key="1">
    <citation type="journal article" name="BMC Genomics">
        <title>Long-read sequencing and de novo genome assembly of marine medaka (Oryzias melastigma).</title>
        <authorList>
            <person name="Liang P."/>
            <person name="Saqib H.S.A."/>
            <person name="Ni X."/>
            <person name="Shen Y."/>
        </authorList>
    </citation>
    <scope>NUCLEOTIDE SEQUENCE</scope>
    <source>
        <strain evidence="1">Bigg-433</strain>
    </source>
</reference>
<gene>
    <name evidence="1" type="ORF">FQA47_003160</name>
</gene>
<organism evidence="1 2">
    <name type="scientific">Oryzias melastigma</name>
    <name type="common">Marine medaka</name>
    <dbReference type="NCBI Taxonomy" id="30732"/>
    <lineage>
        <taxon>Eukaryota</taxon>
        <taxon>Metazoa</taxon>
        <taxon>Chordata</taxon>
        <taxon>Craniata</taxon>
        <taxon>Vertebrata</taxon>
        <taxon>Euteleostomi</taxon>
        <taxon>Actinopterygii</taxon>
        <taxon>Neopterygii</taxon>
        <taxon>Teleostei</taxon>
        <taxon>Neoteleostei</taxon>
        <taxon>Acanthomorphata</taxon>
        <taxon>Ovalentaria</taxon>
        <taxon>Atherinomorphae</taxon>
        <taxon>Beloniformes</taxon>
        <taxon>Adrianichthyidae</taxon>
        <taxon>Oryziinae</taxon>
        <taxon>Oryzias</taxon>
    </lineage>
</organism>
<dbReference type="AlphaFoldDB" id="A0A834F6X8"/>
<proteinExistence type="predicted"/>
<evidence type="ECO:0000313" key="1">
    <source>
        <dbReference type="EMBL" id="KAF6727130.1"/>
    </source>
</evidence>
<evidence type="ECO:0000313" key="2">
    <source>
        <dbReference type="Proteomes" id="UP000646548"/>
    </source>
</evidence>